<protein>
    <submittedName>
        <fullName evidence="3">Amylo-alpha-1,6-glucosidase</fullName>
    </submittedName>
</protein>
<dbReference type="Gene3D" id="1.50.10.10">
    <property type="match status" value="1"/>
</dbReference>
<dbReference type="EMBL" id="CP033433">
    <property type="protein sequence ID" value="AYQ75681.1"/>
    <property type="molecule type" value="Genomic_DNA"/>
</dbReference>
<dbReference type="Pfam" id="PF14742">
    <property type="entry name" value="GDE_N_bis"/>
    <property type="match status" value="1"/>
</dbReference>
<dbReference type="InterPro" id="IPR012341">
    <property type="entry name" value="6hp_glycosidase-like_sf"/>
</dbReference>
<evidence type="ECO:0000259" key="1">
    <source>
        <dbReference type="Pfam" id="PF14742"/>
    </source>
</evidence>
<dbReference type="AlphaFoldDB" id="A0A3G3K692"/>
<dbReference type="InterPro" id="IPR054491">
    <property type="entry name" value="MGH1-like_GH"/>
</dbReference>
<reference evidence="3 4" key="1">
    <citation type="submission" date="2018-10" db="EMBL/GenBank/DDBJ databases">
        <title>Genome Sequence of Cohnella sp.</title>
        <authorList>
            <person name="Srinivasan S."/>
            <person name="Kim M.K."/>
        </authorList>
    </citation>
    <scope>NUCLEOTIDE SEQUENCE [LARGE SCALE GENOMIC DNA]</scope>
    <source>
        <strain evidence="3 4">18JY8-7</strain>
    </source>
</reference>
<dbReference type="Proteomes" id="UP000269097">
    <property type="component" value="Chromosome"/>
</dbReference>
<dbReference type="KEGG" id="coh:EAV92_15705"/>
<evidence type="ECO:0000313" key="3">
    <source>
        <dbReference type="EMBL" id="AYQ75681.1"/>
    </source>
</evidence>
<evidence type="ECO:0000313" key="4">
    <source>
        <dbReference type="Proteomes" id="UP000269097"/>
    </source>
</evidence>
<dbReference type="InterPro" id="IPR032856">
    <property type="entry name" value="GDE_N_bis"/>
</dbReference>
<name>A0A3G3K692_9BACL</name>
<accession>A0A3G3K692</accession>
<dbReference type="GO" id="GO:0005975">
    <property type="term" value="P:carbohydrate metabolic process"/>
    <property type="evidence" value="ECO:0007669"/>
    <property type="project" value="InterPro"/>
</dbReference>
<sequence length="704" mass="78798">MRSRVIKENDLFLMTDEGGDIAAETGSVFGLFTRDTRFLSRLEIRINGLKPVLLSSSADESWRASIRLTNPHMEKSDGTLILWRESVEIERKRFIYDGVLYESITLTNYHPKAVSFEFSTLWDTDFADMFVVRGYEAPPGGQKTVLAPQPGKLVFRYIGSDRVVRETRIEWEGDQVADAEGSIRFLLSLQPREKQVLSFRIVPVVDGLEPAIHAEEEALSKLERSYAEWNGATASVQSDDPLFDRMYARGVQDLRVLLTDLGHGPFPVAGLPIFAVPFGRDSLIAALQMLAVQSEVAKGTLRTMASMQGTKIDPSRDEQPGKIMHEIRYGELANLGRIPFTPYYGTIDATPLFLILAAEYYHWTADRELMVELLPHIEQALHWLDHYGDSDGDGFVEYRREADGGLANQGWKDSGDSIVHEDGELARGSIALVEVQGYVYLAKTRLAPILAELGLTDKASKLSEEAELLRKRFEDAYWMEDERFYAIALDGDKKQVRSVTSNTGQALMSGIVSESRARAVAERMVSEDMFSGYGIRTMSKRSAGYNPMSYHDGSIWPHDNSLCILGLKKYGFNREAVQVVEGLMQAAAHYEYHRLPELFCGYDRSLGYPVSYPVACSPQAWAAGTPLLFLQVLLGLKADGVERTLLMDPVLPSTMNELRVRQLRVGEGSLSLNLRRETGSSAILVQVIENSTGYDIRLPYAVEQ</sequence>
<dbReference type="RefSeq" id="WP_123043762.1">
    <property type="nucleotide sequence ID" value="NZ_CP033433.1"/>
</dbReference>
<keyword evidence="4" id="KW-1185">Reference proteome</keyword>
<evidence type="ECO:0000259" key="2">
    <source>
        <dbReference type="Pfam" id="PF22422"/>
    </source>
</evidence>
<gene>
    <name evidence="3" type="ORF">EAV92_15705</name>
</gene>
<dbReference type="Pfam" id="PF22422">
    <property type="entry name" value="MGH1-like_GH"/>
    <property type="match status" value="1"/>
</dbReference>
<dbReference type="SUPFAM" id="SSF48208">
    <property type="entry name" value="Six-hairpin glycosidases"/>
    <property type="match status" value="1"/>
</dbReference>
<feature type="domain" description="Putative glycogen debranching enzyme N-terminal" evidence="1">
    <location>
        <begin position="6"/>
        <end position="199"/>
    </location>
</feature>
<proteinExistence type="predicted"/>
<dbReference type="InterPro" id="IPR008928">
    <property type="entry name" value="6-hairpin_glycosidase_sf"/>
</dbReference>
<feature type="domain" description="Mannosylglycerate hydrolase MGH1-like glycoside hydrolase" evidence="2">
    <location>
        <begin position="281"/>
        <end position="590"/>
    </location>
</feature>
<organism evidence="3 4">
    <name type="scientific">Cohnella candidum</name>
    <dbReference type="NCBI Taxonomy" id="2674991"/>
    <lineage>
        <taxon>Bacteria</taxon>
        <taxon>Bacillati</taxon>
        <taxon>Bacillota</taxon>
        <taxon>Bacilli</taxon>
        <taxon>Bacillales</taxon>
        <taxon>Paenibacillaceae</taxon>
        <taxon>Cohnella</taxon>
    </lineage>
</organism>